<sequence>MMHLKAARLVLMCRTGAYTDTVEYLRNNCLRYSEDLTNETAPGESPSLGSLAQWPLFTPFTNNIAGDSVELTFPPRESDGSVGASELYKGAVDFIQGPDILGCKADSLDYWRAIGSENRDIQGICLVVPFSSESQEFATRRRLWIQWCDNFQQEVLHDIFGRQIDLYVLNFSRSEFPHESGAMRGIRHFNMRTQQTVVRFIKTVMVDMPLDREFEDEAENGSSDKRDMEDSDSEEIMGAELGADGLASLGFDIKPEIRGDSFEYSGMYDGELDAEGEPAYDTSVIGVDGLAALGFNLDNVTIEAEESEDLEPLPSPPLPPSSVESLPYFEFTNTGIVESRTTRLSEIHQILSKALWQMCEVLDKEYSITTKRFQAVEDALAKNAQKGIVLQDFLRRCDDERMYLVVPEQLEVMIRVSQLYSKTFNFDIDANFPIRHFELEPVQGTGKWHPKQPPTIDPNDCKHFVGSLKDHTSLHSLFKRNSRQDEFSLHLFGYRNEIHEAEIHELENQIQQAKEKLWEIAGIKQELTEKRKRLQDTGARQELMVHNCRKELQTLYSPGSLDWNFSKIRQYLSGFFVSGISDEFGLGSYIPKQIAPLGFQKSDVTGEDIRIFQLLSGRTEDLHSELMEKIVPVVQKYRDSIEEPFRLIQSACTKNEGSKFSVLATLDEDEGEDKKGDESKEGDEDKEGGEEKEGGKDKEGDEDKEGNEDKNDGNGEEDEEKKYKEWEKARSCLQNIVQAEIKEEDIETNRLFTEYQALTANTNKAIQNLQDQWNSINGLGLRLEGLIETAHKKSNAKVLSLDHKHIQEQLLLDDQIFKDIIATLDDDNIKVGTYAGIIHHGSFFRTMVGAYEHHIADGNNCQCWTVPKLNTSPPTSPEQTILEPTKQLAVSE</sequence>
<feature type="region of interest" description="Disordered" evidence="2">
    <location>
        <begin position="662"/>
        <end position="722"/>
    </location>
</feature>
<proteinExistence type="predicted"/>
<evidence type="ECO:0000256" key="2">
    <source>
        <dbReference type="SAM" id="MobiDB-lite"/>
    </source>
</evidence>
<name>A0AAV9V4R8_9PEZI</name>
<keyword evidence="1" id="KW-0175">Coiled coil</keyword>
<evidence type="ECO:0000313" key="3">
    <source>
        <dbReference type="EMBL" id="KAK6354293.1"/>
    </source>
</evidence>
<reference evidence="3 4" key="1">
    <citation type="submission" date="2019-10" db="EMBL/GenBank/DDBJ databases">
        <authorList>
            <person name="Palmer J.M."/>
        </authorList>
    </citation>
    <scope>NUCLEOTIDE SEQUENCE [LARGE SCALE GENOMIC DNA]</scope>
    <source>
        <strain evidence="3 4">TWF730</strain>
    </source>
</reference>
<gene>
    <name evidence="3" type="ORF">TWF730_008704</name>
</gene>
<feature type="region of interest" description="Disordered" evidence="2">
    <location>
        <begin position="212"/>
        <end position="234"/>
    </location>
</feature>
<organism evidence="3 4">
    <name type="scientific">Orbilia blumenaviensis</name>
    <dbReference type="NCBI Taxonomy" id="1796055"/>
    <lineage>
        <taxon>Eukaryota</taxon>
        <taxon>Fungi</taxon>
        <taxon>Dikarya</taxon>
        <taxon>Ascomycota</taxon>
        <taxon>Pezizomycotina</taxon>
        <taxon>Orbiliomycetes</taxon>
        <taxon>Orbiliales</taxon>
        <taxon>Orbiliaceae</taxon>
        <taxon>Orbilia</taxon>
    </lineage>
</organism>
<feature type="compositionally biased region" description="Basic and acidic residues" evidence="2">
    <location>
        <begin position="689"/>
        <end position="713"/>
    </location>
</feature>
<comment type="caution">
    <text evidence="3">The sequence shown here is derived from an EMBL/GenBank/DDBJ whole genome shotgun (WGS) entry which is preliminary data.</text>
</comment>
<protein>
    <submittedName>
        <fullName evidence="3">Uncharacterized protein</fullName>
    </submittedName>
</protein>
<feature type="coiled-coil region" evidence="1">
    <location>
        <begin position="496"/>
        <end position="523"/>
    </location>
</feature>
<evidence type="ECO:0000256" key="1">
    <source>
        <dbReference type="SAM" id="Coils"/>
    </source>
</evidence>
<evidence type="ECO:0000313" key="4">
    <source>
        <dbReference type="Proteomes" id="UP001373714"/>
    </source>
</evidence>
<accession>A0AAV9V4R8</accession>
<dbReference type="EMBL" id="JAVHNS010000005">
    <property type="protein sequence ID" value="KAK6354293.1"/>
    <property type="molecule type" value="Genomic_DNA"/>
</dbReference>
<dbReference type="AlphaFoldDB" id="A0AAV9V4R8"/>
<keyword evidence="4" id="KW-1185">Reference proteome</keyword>
<dbReference type="Proteomes" id="UP001373714">
    <property type="component" value="Unassembled WGS sequence"/>
</dbReference>